<evidence type="ECO:0000256" key="1">
    <source>
        <dbReference type="ARBA" id="ARBA00023015"/>
    </source>
</evidence>
<dbReference type="InterPro" id="IPR000792">
    <property type="entry name" value="Tscrpt_reg_LuxR_C"/>
</dbReference>
<dbReference type="GO" id="GO:0006355">
    <property type="term" value="P:regulation of DNA-templated transcription"/>
    <property type="evidence" value="ECO:0007669"/>
    <property type="project" value="InterPro"/>
</dbReference>
<dbReference type="InterPro" id="IPR016032">
    <property type="entry name" value="Sig_transdc_resp-reg_C-effctor"/>
</dbReference>
<dbReference type="Gene3D" id="1.10.10.10">
    <property type="entry name" value="Winged helix-like DNA-binding domain superfamily/Winged helix DNA-binding domain"/>
    <property type="match status" value="1"/>
</dbReference>
<evidence type="ECO:0000259" key="4">
    <source>
        <dbReference type="PROSITE" id="PS50043"/>
    </source>
</evidence>
<dbReference type="Pfam" id="PF00196">
    <property type="entry name" value="GerE"/>
    <property type="match status" value="1"/>
</dbReference>
<proteinExistence type="predicted"/>
<evidence type="ECO:0000313" key="5">
    <source>
        <dbReference type="EMBL" id="MCR9016131.1"/>
    </source>
</evidence>
<feature type="domain" description="HTH luxR-type" evidence="4">
    <location>
        <begin position="199"/>
        <end position="264"/>
    </location>
</feature>
<dbReference type="Gene3D" id="3.30.450.20">
    <property type="entry name" value="PAS domain"/>
    <property type="match status" value="1"/>
</dbReference>
<evidence type="ECO:0000313" key="6">
    <source>
        <dbReference type="Proteomes" id="UP001142175"/>
    </source>
</evidence>
<name>A0A9X2T1Q4_9BACT</name>
<protein>
    <submittedName>
        <fullName evidence="5">Helix-turn-helix transcriptional regulator</fullName>
    </submittedName>
</protein>
<evidence type="ECO:0000256" key="2">
    <source>
        <dbReference type="ARBA" id="ARBA00023125"/>
    </source>
</evidence>
<comment type="caution">
    <text evidence="5">The sequence shown here is derived from an EMBL/GenBank/DDBJ whole genome shotgun (WGS) entry which is preliminary data.</text>
</comment>
<organism evidence="5 6">
    <name type="scientific">Aquiflexum gelatinilyticum</name>
    <dbReference type="NCBI Taxonomy" id="2961943"/>
    <lineage>
        <taxon>Bacteria</taxon>
        <taxon>Pseudomonadati</taxon>
        <taxon>Bacteroidota</taxon>
        <taxon>Cytophagia</taxon>
        <taxon>Cytophagales</taxon>
        <taxon>Cyclobacteriaceae</taxon>
        <taxon>Aquiflexum</taxon>
    </lineage>
</organism>
<keyword evidence="1" id="KW-0805">Transcription regulation</keyword>
<keyword evidence="2" id="KW-0238">DNA-binding</keyword>
<dbReference type="EMBL" id="JANSUY010000013">
    <property type="protein sequence ID" value="MCR9016131.1"/>
    <property type="molecule type" value="Genomic_DNA"/>
</dbReference>
<keyword evidence="3" id="KW-0804">Transcription</keyword>
<accession>A0A9X2T1Q4</accession>
<dbReference type="RefSeq" id="WP_258423987.1">
    <property type="nucleotide sequence ID" value="NZ_JANAEZ010000013.1"/>
</dbReference>
<reference evidence="5" key="1">
    <citation type="submission" date="2022-08" db="EMBL/GenBank/DDBJ databases">
        <authorList>
            <person name="Zhang D."/>
        </authorList>
    </citation>
    <scope>NUCLEOTIDE SEQUENCE</scope>
    <source>
        <strain evidence="5">XJ19-11</strain>
    </source>
</reference>
<dbReference type="PROSITE" id="PS50043">
    <property type="entry name" value="HTH_LUXR_2"/>
    <property type="match status" value="1"/>
</dbReference>
<gene>
    <name evidence="5" type="ORF">NU887_13895</name>
</gene>
<evidence type="ECO:0000256" key="3">
    <source>
        <dbReference type="ARBA" id="ARBA00023163"/>
    </source>
</evidence>
<dbReference type="GO" id="GO:0003677">
    <property type="term" value="F:DNA binding"/>
    <property type="evidence" value="ECO:0007669"/>
    <property type="project" value="UniProtKB-KW"/>
</dbReference>
<keyword evidence="6" id="KW-1185">Reference proteome</keyword>
<dbReference type="InterPro" id="IPR036388">
    <property type="entry name" value="WH-like_DNA-bd_sf"/>
</dbReference>
<dbReference type="SUPFAM" id="SSF46894">
    <property type="entry name" value="C-terminal effector domain of the bipartite response regulators"/>
    <property type="match status" value="1"/>
</dbReference>
<dbReference type="PANTHER" id="PTHR44688">
    <property type="entry name" value="DNA-BINDING TRANSCRIPTIONAL ACTIVATOR DEVR_DOSR"/>
    <property type="match status" value="1"/>
</dbReference>
<dbReference type="CDD" id="cd06170">
    <property type="entry name" value="LuxR_C_like"/>
    <property type="match status" value="1"/>
</dbReference>
<dbReference type="Proteomes" id="UP001142175">
    <property type="component" value="Unassembled WGS sequence"/>
</dbReference>
<dbReference type="PANTHER" id="PTHR44688:SF16">
    <property type="entry name" value="DNA-BINDING TRANSCRIPTIONAL ACTIVATOR DEVR_DOSR"/>
    <property type="match status" value="1"/>
</dbReference>
<dbReference type="AlphaFoldDB" id="A0A9X2T1Q4"/>
<dbReference type="PRINTS" id="PR00038">
    <property type="entry name" value="HTHLUXR"/>
</dbReference>
<dbReference type="SMART" id="SM00421">
    <property type="entry name" value="HTH_LUXR"/>
    <property type="match status" value="1"/>
</dbReference>
<sequence length="266" mass="30765">MDVSLLDELRNQNKLSEFFSYKNDREFIPHPDEKELLKDLEKISLSLGMKEGIIIGCFDYRDMSLPFFTENIEQISGHSADFLRANGLAGVISALHPGDAKEHVAFNNRFLEAFQKASIVEKKTFELSYTLRWLHKITKKEIWFFTKAKPYLIDINGNFIFDLHIGLHITNNEHLIGYDWSYSYIKENGEKVTHEKAKTPSPDLLLSKKEKEVSLLLLEGLNSQEIADRMFISKNTVFTHRKKILKKLGAKNSNDLMKILISNKIK</sequence>